<gene>
    <name evidence="1" type="ORF">pdam_00025843</name>
</gene>
<evidence type="ECO:0000313" key="2">
    <source>
        <dbReference type="Proteomes" id="UP000275408"/>
    </source>
</evidence>
<protein>
    <submittedName>
        <fullName evidence="1">Uncharacterized protein</fullName>
    </submittedName>
</protein>
<keyword evidence="2" id="KW-1185">Reference proteome</keyword>
<sequence length="75" mass="8387">AHCWMFPTSCIARELRTVDLTGMLSVKSSAYLRRRLLPGCTTGPCILASGARTNITKDFVAINIKRDESWKDNVE</sequence>
<name>A0A3M6V4Y6_POCDA</name>
<feature type="non-terminal residue" evidence="1">
    <location>
        <position position="1"/>
    </location>
</feature>
<accession>A0A3M6V4Y6</accession>
<evidence type="ECO:0000313" key="1">
    <source>
        <dbReference type="EMBL" id="RMX60794.1"/>
    </source>
</evidence>
<feature type="non-terminal residue" evidence="1">
    <location>
        <position position="75"/>
    </location>
</feature>
<organism evidence="1 2">
    <name type="scientific">Pocillopora damicornis</name>
    <name type="common">Cauliflower coral</name>
    <name type="synonym">Millepora damicornis</name>
    <dbReference type="NCBI Taxonomy" id="46731"/>
    <lineage>
        <taxon>Eukaryota</taxon>
        <taxon>Metazoa</taxon>
        <taxon>Cnidaria</taxon>
        <taxon>Anthozoa</taxon>
        <taxon>Hexacorallia</taxon>
        <taxon>Scleractinia</taxon>
        <taxon>Astrocoeniina</taxon>
        <taxon>Pocilloporidae</taxon>
        <taxon>Pocillopora</taxon>
    </lineage>
</organism>
<reference evidence="1 2" key="1">
    <citation type="journal article" date="2018" name="Sci. Rep.">
        <title>Comparative analysis of the Pocillopora damicornis genome highlights role of immune system in coral evolution.</title>
        <authorList>
            <person name="Cunning R."/>
            <person name="Bay R.A."/>
            <person name="Gillette P."/>
            <person name="Baker A.C."/>
            <person name="Traylor-Knowles N."/>
        </authorList>
    </citation>
    <scope>NUCLEOTIDE SEQUENCE [LARGE SCALE GENOMIC DNA]</scope>
    <source>
        <strain evidence="1">RSMAS</strain>
        <tissue evidence="1">Whole animal</tissue>
    </source>
</reference>
<proteinExistence type="predicted"/>
<dbReference type="AlphaFoldDB" id="A0A3M6V4Y6"/>
<comment type="caution">
    <text evidence="1">The sequence shown here is derived from an EMBL/GenBank/DDBJ whole genome shotgun (WGS) entry which is preliminary data.</text>
</comment>
<dbReference type="Proteomes" id="UP000275408">
    <property type="component" value="Unassembled WGS sequence"/>
</dbReference>
<dbReference type="EMBL" id="RCHS01000111">
    <property type="protein sequence ID" value="RMX60794.1"/>
    <property type="molecule type" value="Genomic_DNA"/>
</dbReference>